<dbReference type="PROSITE" id="PS51707">
    <property type="entry name" value="CYTH"/>
    <property type="match status" value="1"/>
</dbReference>
<dbReference type="InterPro" id="IPR009195">
    <property type="entry name" value="Uncharacterised_YjbK"/>
</dbReference>
<evidence type="ECO:0000259" key="1">
    <source>
        <dbReference type="PROSITE" id="PS51707"/>
    </source>
</evidence>
<evidence type="ECO:0000313" key="2">
    <source>
        <dbReference type="EMBL" id="MEL3973802.1"/>
    </source>
</evidence>
<proteinExistence type="predicted"/>
<dbReference type="PIRSF" id="PIRSF012526">
    <property type="entry name" value="CYTH_UCP012526"/>
    <property type="match status" value="1"/>
</dbReference>
<organism evidence="2 3">
    <name type="scientific">Rossellomorea oryzaecorticis</name>
    <dbReference type="NCBI Taxonomy" id="1396505"/>
    <lineage>
        <taxon>Bacteria</taxon>
        <taxon>Bacillati</taxon>
        <taxon>Bacillota</taxon>
        <taxon>Bacilli</taxon>
        <taxon>Bacillales</taxon>
        <taxon>Bacillaceae</taxon>
        <taxon>Rossellomorea</taxon>
    </lineage>
</organism>
<accession>A0ABU9KCQ8</accession>
<reference evidence="2 3" key="1">
    <citation type="submission" date="2024-04" db="EMBL/GenBank/DDBJ databases">
        <title>Bacillus oryzaecorticis sp. nov., a moderately halophilic bacterium isolated from rice husks.</title>
        <authorList>
            <person name="Zhu H.-S."/>
        </authorList>
    </citation>
    <scope>NUCLEOTIDE SEQUENCE [LARGE SCALE GENOMIC DNA]</scope>
    <source>
        <strain evidence="2 3">ZC255</strain>
    </source>
</reference>
<dbReference type="SUPFAM" id="SSF55154">
    <property type="entry name" value="CYTH-like phosphatases"/>
    <property type="match status" value="1"/>
</dbReference>
<dbReference type="Gene3D" id="2.40.320.10">
    <property type="entry name" value="Hypothetical Protein Pfu-838710-001"/>
    <property type="match status" value="1"/>
</dbReference>
<sequence>MSQEIEIEFKNLLTEEEFLKLTRHFMIKDTEFESQVNHYFDTPDFQLKNLQSALRIRRKKNSFTLTLKTPLEEGLLETNQGLSAQEADDLLKQGDFPDGEVKESLQNAGISTTSLLHFGSLTTKRAEMEFRGGSLVFDESSYFNKVDYELEYEVKDFKLGEKIFFDLLKAHEIPHRETENKIKRFYREKVRHQ</sequence>
<gene>
    <name evidence="2" type="ORF">AAEO50_16075</name>
</gene>
<feature type="domain" description="CYTH" evidence="1">
    <location>
        <begin position="4"/>
        <end position="192"/>
    </location>
</feature>
<dbReference type="Proteomes" id="UP001389717">
    <property type="component" value="Unassembled WGS sequence"/>
</dbReference>
<evidence type="ECO:0000313" key="3">
    <source>
        <dbReference type="Proteomes" id="UP001389717"/>
    </source>
</evidence>
<dbReference type="CDD" id="cd07762">
    <property type="entry name" value="CYTH-like_Pase_1"/>
    <property type="match status" value="1"/>
</dbReference>
<dbReference type="SMART" id="SM01118">
    <property type="entry name" value="CYTH"/>
    <property type="match status" value="1"/>
</dbReference>
<keyword evidence="3" id="KW-1185">Reference proteome</keyword>
<protein>
    <submittedName>
        <fullName evidence="2">CYTH domain-containing protein</fullName>
    </submittedName>
</protein>
<dbReference type="InterPro" id="IPR023577">
    <property type="entry name" value="CYTH_domain"/>
</dbReference>
<dbReference type="Pfam" id="PF01928">
    <property type="entry name" value="CYTH"/>
    <property type="match status" value="1"/>
</dbReference>
<dbReference type="RefSeq" id="WP_341985308.1">
    <property type="nucleotide sequence ID" value="NZ_JBBYAF010000035.1"/>
</dbReference>
<comment type="caution">
    <text evidence="2">The sequence shown here is derived from an EMBL/GenBank/DDBJ whole genome shotgun (WGS) entry which is preliminary data.</text>
</comment>
<name>A0ABU9KCQ8_9BACI</name>
<dbReference type="InterPro" id="IPR033469">
    <property type="entry name" value="CYTH-like_dom_sf"/>
</dbReference>
<dbReference type="EMBL" id="JBBYAF010000035">
    <property type="protein sequence ID" value="MEL3973802.1"/>
    <property type="molecule type" value="Genomic_DNA"/>
</dbReference>